<comment type="caution">
    <text evidence="1">The sequence shown here is derived from an EMBL/GenBank/DDBJ whole genome shotgun (WGS) entry which is preliminary data.</text>
</comment>
<protein>
    <submittedName>
        <fullName evidence="1">Uncharacterized protein</fullName>
    </submittedName>
</protein>
<evidence type="ECO:0000313" key="2">
    <source>
        <dbReference type="Proteomes" id="UP001221757"/>
    </source>
</evidence>
<dbReference type="Proteomes" id="UP001221757">
    <property type="component" value="Unassembled WGS sequence"/>
</dbReference>
<keyword evidence="2" id="KW-1185">Reference proteome</keyword>
<organism evidence="1 2">
    <name type="scientific">Mycena rosella</name>
    <name type="common">Pink bonnet</name>
    <name type="synonym">Agaricus rosellus</name>
    <dbReference type="NCBI Taxonomy" id="1033263"/>
    <lineage>
        <taxon>Eukaryota</taxon>
        <taxon>Fungi</taxon>
        <taxon>Dikarya</taxon>
        <taxon>Basidiomycota</taxon>
        <taxon>Agaricomycotina</taxon>
        <taxon>Agaricomycetes</taxon>
        <taxon>Agaricomycetidae</taxon>
        <taxon>Agaricales</taxon>
        <taxon>Marasmiineae</taxon>
        <taxon>Mycenaceae</taxon>
        <taxon>Mycena</taxon>
    </lineage>
</organism>
<proteinExistence type="predicted"/>
<reference evidence="1" key="1">
    <citation type="submission" date="2023-03" db="EMBL/GenBank/DDBJ databases">
        <title>Massive genome expansion in bonnet fungi (Mycena s.s.) driven by repeated elements and novel gene families across ecological guilds.</title>
        <authorList>
            <consortium name="Lawrence Berkeley National Laboratory"/>
            <person name="Harder C.B."/>
            <person name="Miyauchi S."/>
            <person name="Viragh M."/>
            <person name="Kuo A."/>
            <person name="Thoen E."/>
            <person name="Andreopoulos B."/>
            <person name="Lu D."/>
            <person name="Skrede I."/>
            <person name="Drula E."/>
            <person name="Henrissat B."/>
            <person name="Morin E."/>
            <person name="Kohler A."/>
            <person name="Barry K."/>
            <person name="LaButti K."/>
            <person name="Morin E."/>
            <person name="Salamov A."/>
            <person name="Lipzen A."/>
            <person name="Mereny Z."/>
            <person name="Hegedus B."/>
            <person name="Baldrian P."/>
            <person name="Stursova M."/>
            <person name="Weitz H."/>
            <person name="Taylor A."/>
            <person name="Grigoriev I.V."/>
            <person name="Nagy L.G."/>
            <person name="Martin F."/>
            <person name="Kauserud H."/>
        </authorList>
    </citation>
    <scope>NUCLEOTIDE SEQUENCE</scope>
    <source>
        <strain evidence="1">CBHHK067</strain>
    </source>
</reference>
<accession>A0AAD7FFD4</accession>
<dbReference type="EMBL" id="JARKIE010000798">
    <property type="protein sequence ID" value="KAJ7616727.1"/>
    <property type="molecule type" value="Genomic_DNA"/>
</dbReference>
<evidence type="ECO:0000313" key="1">
    <source>
        <dbReference type="EMBL" id="KAJ7616727.1"/>
    </source>
</evidence>
<sequence length="253" mass="26970">MSRPFSSPPLRPNPIDAQEMWHGFRAATSLPVQTPARRRPDARAGGTWRPHGCFCSRRRMCARSSSGDAPRNSPWPHAHAGLGLRGYATLSLTQQSPVVLVPARTLGRCVGTESRVRPLHGRAGVLAAGVAVGRGGTPFLPLFCCCTYTHTLTHERGAGVDAERGHRGVALPMRRNAQDLGVRAYAGSNTTGDAGLARPLREVGTWRRCSVGRGPLHGTFRTTLRRAGLGKRCTSGMPLLRAGGDMAGGPTTL</sequence>
<name>A0AAD7FFD4_MYCRO</name>
<gene>
    <name evidence="1" type="ORF">B0H17DRAFT_1115229</name>
</gene>
<dbReference type="AlphaFoldDB" id="A0AAD7FFD4"/>